<dbReference type="Proteomes" id="UP000320735">
    <property type="component" value="Unassembled WGS sequence"/>
</dbReference>
<dbReference type="RefSeq" id="WP_146374462.1">
    <property type="nucleotide sequence ID" value="NZ_SJPP01000005.1"/>
</dbReference>
<name>A0A5C6AW90_9PLAN</name>
<dbReference type="InterPro" id="IPR002840">
    <property type="entry name" value="PMDh-S-like_dom"/>
</dbReference>
<comment type="caution">
    <text evidence="3">The sequence shown here is derived from an EMBL/GenBank/DDBJ whole genome shotgun (WGS) entry which is preliminary data.</text>
</comment>
<protein>
    <recommendedName>
        <fullName evidence="2">Phosphomevalonate dehydratase small subunit-like domain-containing protein</fullName>
    </recommendedName>
</protein>
<dbReference type="GO" id="GO:0016829">
    <property type="term" value="F:lyase activity"/>
    <property type="evidence" value="ECO:0007669"/>
    <property type="project" value="UniProtKB-KW"/>
</dbReference>
<evidence type="ECO:0000313" key="3">
    <source>
        <dbReference type="EMBL" id="TWU04203.1"/>
    </source>
</evidence>
<gene>
    <name evidence="3" type="ORF">CA54_60850</name>
</gene>
<reference evidence="3 4" key="1">
    <citation type="submission" date="2019-02" db="EMBL/GenBank/DDBJ databases">
        <title>Deep-cultivation of Planctomycetes and their phenomic and genomic characterization uncovers novel biology.</title>
        <authorList>
            <person name="Wiegand S."/>
            <person name="Jogler M."/>
            <person name="Boedeker C."/>
            <person name="Pinto D."/>
            <person name="Vollmers J."/>
            <person name="Rivas-Marin E."/>
            <person name="Kohn T."/>
            <person name="Peeters S.H."/>
            <person name="Heuer A."/>
            <person name="Rast P."/>
            <person name="Oberbeckmann S."/>
            <person name="Bunk B."/>
            <person name="Jeske O."/>
            <person name="Meyerdierks A."/>
            <person name="Storesund J.E."/>
            <person name="Kallscheuer N."/>
            <person name="Luecker S."/>
            <person name="Lage O.M."/>
            <person name="Pohl T."/>
            <person name="Merkel B.J."/>
            <person name="Hornburger P."/>
            <person name="Mueller R.-W."/>
            <person name="Bruemmer F."/>
            <person name="Labrenz M."/>
            <person name="Spormann A.M."/>
            <person name="Op Den Camp H."/>
            <person name="Overmann J."/>
            <person name="Amann R."/>
            <person name="Jetten M.S.M."/>
            <person name="Mascher T."/>
            <person name="Medema M.H."/>
            <person name="Devos D.P."/>
            <person name="Kaster A.-K."/>
            <person name="Ovreas L."/>
            <person name="Rohde M."/>
            <person name="Galperin M.Y."/>
            <person name="Jogler C."/>
        </authorList>
    </citation>
    <scope>NUCLEOTIDE SEQUENCE [LARGE SCALE GENOMIC DNA]</scope>
    <source>
        <strain evidence="3 4">CA54</strain>
    </source>
</reference>
<accession>A0A5C6AW90</accession>
<dbReference type="EMBL" id="SJPP01000005">
    <property type="protein sequence ID" value="TWU04203.1"/>
    <property type="molecule type" value="Genomic_DNA"/>
</dbReference>
<proteinExistence type="predicted"/>
<keyword evidence="4" id="KW-1185">Reference proteome</keyword>
<evidence type="ECO:0000313" key="4">
    <source>
        <dbReference type="Proteomes" id="UP000320735"/>
    </source>
</evidence>
<organism evidence="3 4">
    <name type="scientific">Symmachiella macrocystis</name>
    <dbReference type="NCBI Taxonomy" id="2527985"/>
    <lineage>
        <taxon>Bacteria</taxon>
        <taxon>Pseudomonadati</taxon>
        <taxon>Planctomycetota</taxon>
        <taxon>Planctomycetia</taxon>
        <taxon>Planctomycetales</taxon>
        <taxon>Planctomycetaceae</taxon>
        <taxon>Symmachiella</taxon>
    </lineage>
</organism>
<dbReference type="Gene3D" id="3.50.30.10">
    <property type="entry name" value="Phosphohistidine domain"/>
    <property type="match status" value="1"/>
</dbReference>
<evidence type="ECO:0000259" key="2">
    <source>
        <dbReference type="Pfam" id="PF01989"/>
    </source>
</evidence>
<evidence type="ECO:0000256" key="1">
    <source>
        <dbReference type="ARBA" id="ARBA00023239"/>
    </source>
</evidence>
<dbReference type="OrthoDB" id="9815264at2"/>
<sequence length="149" mass="15603">MAKKTFKGRPLIPGNLEGKALASKHPFNVSASYMENLFGGNTKTAPCTDVVNKEWAGKNLAGQILCFPTGVGSTMGGASLMGVGSMGLGPKAMLYAQHVDSVSVAGLIIDNVWNEHNVITIDQLGDEFLNTVKSGDPISIHEDGTVEVG</sequence>
<feature type="domain" description="Phosphomevalonate dehydratase small subunit-like" evidence="2">
    <location>
        <begin position="38"/>
        <end position="111"/>
    </location>
</feature>
<keyword evidence="1" id="KW-0456">Lyase</keyword>
<dbReference type="AlphaFoldDB" id="A0A5C6AW90"/>
<dbReference type="Pfam" id="PF01989">
    <property type="entry name" value="AcnX_swivel_put"/>
    <property type="match status" value="1"/>
</dbReference>
<dbReference type="SUPFAM" id="SSF52016">
    <property type="entry name" value="LeuD/IlvD-like"/>
    <property type="match status" value="1"/>
</dbReference>